<sequence>MQYSQLPKKAHRFIKPIGLPDQLRLSTKRHYVCRGLAVLGLLPLSASLLMAITLDGGEQSFYQVLVALLLPILFILGTLKHHLVLDNPSGQRFKQLQFMGFHFKKASQAPLQSTELLLRHDSHDRSQYELKIDTLVYSIGNLADTKQVVMFIAHTFKIPAKEQISDFPNIHDLTSLPPANATDDKNSHATDEIFPPIIIPPLWSPKVVLRFFYPLPFLMAFGVAIKFIGDLLHVL</sequence>
<keyword evidence="1" id="KW-1133">Transmembrane helix</keyword>
<feature type="transmembrane region" description="Helical" evidence="1">
    <location>
        <begin position="211"/>
        <end position="229"/>
    </location>
</feature>
<accession>A0ABX6VA60</accession>
<reference evidence="2" key="1">
    <citation type="submission" date="2021-07" db="EMBL/GenBank/DDBJ databases">
        <title>Shewanella sp. YLB-07 whole genome sequence.</title>
        <authorList>
            <person name="Yu L."/>
        </authorList>
    </citation>
    <scope>NUCLEOTIDE SEQUENCE</scope>
    <source>
        <strain evidence="2">YLB-08</strain>
    </source>
</reference>
<evidence type="ECO:0000256" key="1">
    <source>
        <dbReference type="SAM" id="Phobius"/>
    </source>
</evidence>
<keyword evidence="1" id="KW-0812">Transmembrane</keyword>
<proteinExistence type="predicted"/>
<evidence type="ECO:0000313" key="2">
    <source>
        <dbReference type="EMBL" id="QPG59547.1"/>
    </source>
</evidence>
<dbReference type="RefSeq" id="WP_142871358.1">
    <property type="nucleotide sequence ID" value="NZ_CP045503.2"/>
</dbReference>
<dbReference type="EMBL" id="CP045503">
    <property type="protein sequence ID" value="QPG59547.1"/>
    <property type="molecule type" value="Genomic_DNA"/>
</dbReference>
<feature type="transmembrane region" description="Helical" evidence="1">
    <location>
        <begin position="31"/>
        <end position="54"/>
    </location>
</feature>
<keyword evidence="3" id="KW-1185">Reference proteome</keyword>
<dbReference type="Proteomes" id="UP000316416">
    <property type="component" value="Chromosome"/>
</dbReference>
<evidence type="ECO:0000313" key="3">
    <source>
        <dbReference type="Proteomes" id="UP000316416"/>
    </source>
</evidence>
<name>A0ABX6VA60_9GAMM</name>
<keyword evidence="1" id="KW-0472">Membrane</keyword>
<feature type="transmembrane region" description="Helical" evidence="1">
    <location>
        <begin position="60"/>
        <end position="79"/>
    </location>
</feature>
<organism evidence="2 3">
    <name type="scientific">Shewanella eurypsychrophilus</name>
    <dbReference type="NCBI Taxonomy" id="2593656"/>
    <lineage>
        <taxon>Bacteria</taxon>
        <taxon>Pseudomonadati</taxon>
        <taxon>Pseudomonadota</taxon>
        <taxon>Gammaproteobacteria</taxon>
        <taxon>Alteromonadales</taxon>
        <taxon>Shewanellaceae</taxon>
        <taxon>Shewanella</taxon>
    </lineage>
</organism>
<gene>
    <name evidence="2" type="ORF">FM038_020810</name>
</gene>
<protein>
    <submittedName>
        <fullName evidence="2">Uncharacterized protein</fullName>
    </submittedName>
</protein>